<dbReference type="InterPro" id="IPR009057">
    <property type="entry name" value="Homeodomain-like_sf"/>
</dbReference>
<dbReference type="STRING" id="299467.A0A443SUL1"/>
<dbReference type="Gene3D" id="1.10.10.60">
    <property type="entry name" value="Homeodomain-like"/>
    <property type="match status" value="1"/>
</dbReference>
<feature type="domain" description="Homeobox" evidence="7">
    <location>
        <begin position="26"/>
        <end position="86"/>
    </location>
</feature>
<evidence type="ECO:0000256" key="4">
    <source>
        <dbReference type="ARBA" id="ARBA00023242"/>
    </source>
</evidence>
<evidence type="ECO:0000313" key="8">
    <source>
        <dbReference type="EMBL" id="RWS31180.1"/>
    </source>
</evidence>
<accession>A0A443SUL1</accession>
<dbReference type="InterPro" id="IPR020479">
    <property type="entry name" value="HD_metazoa"/>
</dbReference>
<evidence type="ECO:0000313" key="9">
    <source>
        <dbReference type="Proteomes" id="UP000288716"/>
    </source>
</evidence>
<keyword evidence="3 5" id="KW-0371">Homeobox</keyword>
<dbReference type="GO" id="GO:0000981">
    <property type="term" value="F:DNA-binding transcription factor activity, RNA polymerase II-specific"/>
    <property type="evidence" value="ECO:0007669"/>
    <property type="project" value="InterPro"/>
</dbReference>
<evidence type="ECO:0000256" key="2">
    <source>
        <dbReference type="ARBA" id="ARBA00023125"/>
    </source>
</evidence>
<name>A0A443SUL1_9ACAR</name>
<dbReference type="InterPro" id="IPR017970">
    <property type="entry name" value="Homeobox_CS"/>
</dbReference>
<dbReference type="Proteomes" id="UP000288716">
    <property type="component" value="Unassembled WGS sequence"/>
</dbReference>
<dbReference type="PROSITE" id="PS50071">
    <property type="entry name" value="HOMEOBOX_2"/>
    <property type="match status" value="1"/>
</dbReference>
<comment type="caution">
    <text evidence="8">The sequence shown here is derived from an EMBL/GenBank/DDBJ whole genome shotgun (WGS) entry which is preliminary data.</text>
</comment>
<sequence length="138" mass="16433">MRKCECELQNDFTFVLFAETEKEEKEKTRRRRTSFSSHQIRVLENEFDANKYLSVGRRIHLSKALNLTEVQIKIWFQNRRTKWKRKITNDVESIAQRFCSSIGIPTARPMIIGDKLWLFNANEKVPHVIANYPISKFK</sequence>
<proteinExistence type="predicted"/>
<dbReference type="SMART" id="SM00389">
    <property type="entry name" value="HOX"/>
    <property type="match status" value="1"/>
</dbReference>
<dbReference type="PANTHER" id="PTHR24333:SF5">
    <property type="entry name" value="VENT HOMEOBOX"/>
    <property type="match status" value="1"/>
</dbReference>
<dbReference type="PROSITE" id="PS00027">
    <property type="entry name" value="HOMEOBOX_1"/>
    <property type="match status" value="1"/>
</dbReference>
<dbReference type="PRINTS" id="PR00024">
    <property type="entry name" value="HOMEOBOX"/>
</dbReference>
<organism evidence="8 9">
    <name type="scientific">Leptotrombidium deliense</name>
    <dbReference type="NCBI Taxonomy" id="299467"/>
    <lineage>
        <taxon>Eukaryota</taxon>
        <taxon>Metazoa</taxon>
        <taxon>Ecdysozoa</taxon>
        <taxon>Arthropoda</taxon>
        <taxon>Chelicerata</taxon>
        <taxon>Arachnida</taxon>
        <taxon>Acari</taxon>
        <taxon>Acariformes</taxon>
        <taxon>Trombidiformes</taxon>
        <taxon>Prostigmata</taxon>
        <taxon>Anystina</taxon>
        <taxon>Parasitengona</taxon>
        <taxon>Trombiculoidea</taxon>
        <taxon>Trombiculidae</taxon>
        <taxon>Leptotrombidium</taxon>
    </lineage>
</organism>
<evidence type="ECO:0000256" key="1">
    <source>
        <dbReference type="ARBA" id="ARBA00004123"/>
    </source>
</evidence>
<dbReference type="AlphaFoldDB" id="A0A443SUL1"/>
<reference evidence="8 9" key="1">
    <citation type="journal article" date="2018" name="Gigascience">
        <title>Genomes of trombidid mites reveal novel predicted allergens and laterally-transferred genes associated with secondary metabolism.</title>
        <authorList>
            <person name="Dong X."/>
            <person name="Chaisiri K."/>
            <person name="Xia D."/>
            <person name="Armstrong S.D."/>
            <person name="Fang Y."/>
            <person name="Donnelly M.J."/>
            <person name="Kadowaki T."/>
            <person name="McGarry J.W."/>
            <person name="Darby A.C."/>
            <person name="Makepeace B.L."/>
        </authorList>
    </citation>
    <scope>NUCLEOTIDE SEQUENCE [LARGE SCALE GENOMIC DNA]</scope>
    <source>
        <strain evidence="8">UoL-UT</strain>
    </source>
</reference>
<evidence type="ECO:0000256" key="5">
    <source>
        <dbReference type="PROSITE-ProRule" id="PRU00108"/>
    </source>
</evidence>
<evidence type="ECO:0000256" key="3">
    <source>
        <dbReference type="ARBA" id="ARBA00023155"/>
    </source>
</evidence>
<dbReference type="SUPFAM" id="SSF46689">
    <property type="entry name" value="Homeodomain-like"/>
    <property type="match status" value="1"/>
</dbReference>
<dbReference type="OrthoDB" id="6159439at2759"/>
<dbReference type="InterPro" id="IPR050848">
    <property type="entry name" value="Homeobox_TF"/>
</dbReference>
<keyword evidence="2 5" id="KW-0238">DNA-binding</keyword>
<keyword evidence="9" id="KW-1185">Reference proteome</keyword>
<evidence type="ECO:0000256" key="6">
    <source>
        <dbReference type="RuleBase" id="RU000682"/>
    </source>
</evidence>
<dbReference type="CDD" id="cd00086">
    <property type="entry name" value="homeodomain"/>
    <property type="match status" value="1"/>
</dbReference>
<gene>
    <name evidence="8" type="ORF">B4U80_07721</name>
</gene>
<dbReference type="PANTHER" id="PTHR24333">
    <property type="entry name" value="HOMEO BOX HB9 LIKE A-RELATED"/>
    <property type="match status" value="1"/>
</dbReference>
<dbReference type="EMBL" id="NCKV01000247">
    <property type="protein sequence ID" value="RWS31180.1"/>
    <property type="molecule type" value="Genomic_DNA"/>
</dbReference>
<dbReference type="GO" id="GO:0003677">
    <property type="term" value="F:DNA binding"/>
    <property type="evidence" value="ECO:0007669"/>
    <property type="project" value="UniProtKB-UniRule"/>
</dbReference>
<feature type="DNA-binding region" description="Homeobox" evidence="5">
    <location>
        <begin position="28"/>
        <end position="87"/>
    </location>
</feature>
<dbReference type="GO" id="GO:0005634">
    <property type="term" value="C:nucleus"/>
    <property type="evidence" value="ECO:0007669"/>
    <property type="project" value="UniProtKB-SubCell"/>
</dbReference>
<dbReference type="VEuPathDB" id="VectorBase:LDEU000860"/>
<protein>
    <submittedName>
        <fullName evidence="8">BarH-like 1 homeobox protein</fullName>
    </submittedName>
</protein>
<keyword evidence="4 5" id="KW-0539">Nucleus</keyword>
<comment type="subcellular location">
    <subcellularLocation>
        <location evidence="1 5 6">Nucleus</location>
    </subcellularLocation>
</comment>
<dbReference type="InterPro" id="IPR001356">
    <property type="entry name" value="HD"/>
</dbReference>
<dbReference type="Pfam" id="PF00046">
    <property type="entry name" value="Homeodomain"/>
    <property type="match status" value="1"/>
</dbReference>
<evidence type="ECO:0000259" key="7">
    <source>
        <dbReference type="PROSITE" id="PS50071"/>
    </source>
</evidence>